<protein>
    <recommendedName>
        <fullName evidence="2">Glycosyl transferase family 1 domain-containing protein</fullName>
    </recommendedName>
</protein>
<accession>X1DR74</accession>
<comment type="caution">
    <text evidence="1">The sequence shown here is derived from an EMBL/GenBank/DDBJ whole genome shotgun (WGS) entry which is preliminary data.</text>
</comment>
<feature type="non-terminal residue" evidence="1">
    <location>
        <position position="322"/>
    </location>
</feature>
<evidence type="ECO:0000313" key="1">
    <source>
        <dbReference type="EMBL" id="GAH23486.1"/>
    </source>
</evidence>
<sequence length="322" mass="37625">MKIGMMCLWNAANGPSIHAELLGRAWVKLSHQLKIFSSQKHPDARPTFQKDEDFVIRHFRVDEVIPFTRATSFDPSPLLNEEYEIFVAQNVERLPAEKLLEVFPQIKKKAVTVQVVHEGKAPEDPLYYQFDWDAIVCFDQRYKDYLVKSFPVERIHMISYPYHPLKLGNKKEARRELRLPQDEKIVFSFGFRSKDVISALPYLNELTQEYPLRYVVIANPESKLDELHQAKKKYNFIDLKVKALPLDELYDYLYASDVLLIHRESSQKYPAVVSSSVCQLLGSGCPILFHHSNYVELHGNEIIKYRDFEDMKTKLIELFQGK</sequence>
<evidence type="ECO:0008006" key="2">
    <source>
        <dbReference type="Google" id="ProtNLM"/>
    </source>
</evidence>
<dbReference type="AlphaFoldDB" id="X1DR74"/>
<proteinExistence type="predicted"/>
<gene>
    <name evidence="1" type="ORF">S03H2_02073</name>
</gene>
<dbReference type="EMBL" id="BARU01000662">
    <property type="protein sequence ID" value="GAH23486.1"/>
    <property type="molecule type" value="Genomic_DNA"/>
</dbReference>
<reference evidence="1" key="1">
    <citation type="journal article" date="2014" name="Front. Microbiol.">
        <title>High frequency of phylogenetically diverse reductive dehalogenase-homologous genes in deep subseafloor sedimentary metagenomes.</title>
        <authorList>
            <person name="Kawai M."/>
            <person name="Futagami T."/>
            <person name="Toyoda A."/>
            <person name="Takaki Y."/>
            <person name="Nishi S."/>
            <person name="Hori S."/>
            <person name="Arai W."/>
            <person name="Tsubouchi T."/>
            <person name="Morono Y."/>
            <person name="Uchiyama I."/>
            <person name="Ito T."/>
            <person name="Fujiyama A."/>
            <person name="Inagaki F."/>
            <person name="Takami H."/>
        </authorList>
    </citation>
    <scope>NUCLEOTIDE SEQUENCE</scope>
    <source>
        <strain evidence="1">Expedition CK06-06</strain>
    </source>
</reference>
<organism evidence="1">
    <name type="scientific">marine sediment metagenome</name>
    <dbReference type="NCBI Taxonomy" id="412755"/>
    <lineage>
        <taxon>unclassified sequences</taxon>
        <taxon>metagenomes</taxon>
        <taxon>ecological metagenomes</taxon>
    </lineage>
</organism>
<name>X1DR74_9ZZZZ</name>
<dbReference type="SUPFAM" id="SSF53756">
    <property type="entry name" value="UDP-Glycosyltransferase/glycogen phosphorylase"/>
    <property type="match status" value="1"/>
</dbReference>
<dbReference type="Gene3D" id="3.40.50.2000">
    <property type="entry name" value="Glycogen Phosphorylase B"/>
    <property type="match status" value="2"/>
</dbReference>